<dbReference type="PANTHER" id="PTHR31973:SF187">
    <property type="entry name" value="MUTATOR TRANSPOSASE MUDRA PROTEIN"/>
    <property type="match status" value="1"/>
</dbReference>
<feature type="non-terminal residue" evidence="2">
    <location>
        <position position="371"/>
    </location>
</feature>
<evidence type="ECO:0000313" key="3">
    <source>
        <dbReference type="Proteomes" id="UP001153555"/>
    </source>
</evidence>
<dbReference type="Proteomes" id="UP001153555">
    <property type="component" value="Unassembled WGS sequence"/>
</dbReference>
<sequence length="371" mass="41592">IPNYYQFKDLQAQNLNPLRTFLMKMLLPITVSFAFNYPESILGSNRGCFCSLGCLGGNGPQQNVSGPRIIVCRLLTGRWAVENPLLGRENGLGKGCGRAGRNWAFAGLKRWSYGPKVGLYVGQNRSLTGWRTGATRAESRAWRGLRMLKSVRSAGRSGWTQPASWSEGSVVVKTYVSSHSCHRDLNTKQATASWVAGEYLPMIRKKPKMKIYDLEDSISEKYGVQPSRWKLYKAKTKALKLLRGTEEEHYGKLRRYIAELQRVDRNGTFQLKLESGGVFKCFYVGFSALRQGFLQGCRPIIGLDGAFLKTFLGGVLLCAVGKDGNNQIFPLAWAVVDSENESNWKWFLDILFQDLGISDGLGWTFISDQQK</sequence>
<dbReference type="AlphaFoldDB" id="A0A9N7RBU0"/>
<organism evidence="2 3">
    <name type="scientific">Striga hermonthica</name>
    <name type="common">Purple witchweed</name>
    <name type="synonym">Buchnera hermonthica</name>
    <dbReference type="NCBI Taxonomy" id="68872"/>
    <lineage>
        <taxon>Eukaryota</taxon>
        <taxon>Viridiplantae</taxon>
        <taxon>Streptophyta</taxon>
        <taxon>Embryophyta</taxon>
        <taxon>Tracheophyta</taxon>
        <taxon>Spermatophyta</taxon>
        <taxon>Magnoliopsida</taxon>
        <taxon>eudicotyledons</taxon>
        <taxon>Gunneridae</taxon>
        <taxon>Pentapetalae</taxon>
        <taxon>asterids</taxon>
        <taxon>lamiids</taxon>
        <taxon>Lamiales</taxon>
        <taxon>Orobanchaceae</taxon>
        <taxon>Buchnereae</taxon>
        <taxon>Striga</taxon>
    </lineage>
</organism>
<reference evidence="2" key="1">
    <citation type="submission" date="2019-12" db="EMBL/GenBank/DDBJ databases">
        <authorList>
            <person name="Scholes J."/>
        </authorList>
    </citation>
    <scope>NUCLEOTIDE SEQUENCE</scope>
</reference>
<protein>
    <recommendedName>
        <fullName evidence="1">MULE transposase domain-containing protein</fullName>
    </recommendedName>
</protein>
<comment type="caution">
    <text evidence="2">The sequence shown here is derived from an EMBL/GenBank/DDBJ whole genome shotgun (WGS) entry which is preliminary data.</text>
</comment>
<proteinExistence type="predicted"/>
<name>A0A9N7RBU0_STRHE</name>
<dbReference type="OrthoDB" id="1743623at2759"/>
<feature type="domain" description="MULE transposase" evidence="1">
    <location>
        <begin position="301"/>
        <end position="352"/>
    </location>
</feature>
<evidence type="ECO:0000259" key="1">
    <source>
        <dbReference type="Pfam" id="PF10551"/>
    </source>
</evidence>
<gene>
    <name evidence="2" type="ORF">SHERM_21665</name>
</gene>
<dbReference type="PANTHER" id="PTHR31973">
    <property type="entry name" value="POLYPROTEIN, PUTATIVE-RELATED"/>
    <property type="match status" value="1"/>
</dbReference>
<keyword evidence="3" id="KW-1185">Reference proteome</keyword>
<evidence type="ECO:0000313" key="2">
    <source>
        <dbReference type="EMBL" id="CAA0824763.1"/>
    </source>
</evidence>
<accession>A0A9N7RBU0</accession>
<dbReference type="Pfam" id="PF10551">
    <property type="entry name" value="MULE"/>
    <property type="match status" value="1"/>
</dbReference>
<dbReference type="InterPro" id="IPR018289">
    <property type="entry name" value="MULE_transposase_dom"/>
</dbReference>
<dbReference type="EMBL" id="CACSLK010024787">
    <property type="protein sequence ID" value="CAA0824763.1"/>
    <property type="molecule type" value="Genomic_DNA"/>
</dbReference>
<feature type="non-terminal residue" evidence="2">
    <location>
        <position position="1"/>
    </location>
</feature>